<evidence type="ECO:0000313" key="1">
    <source>
        <dbReference type="EMBL" id="MCO1336805.1"/>
    </source>
</evidence>
<name>A0A9X2ES71_9GAMM</name>
<gene>
    <name evidence="1" type="ORF">MO867_20980</name>
</gene>
<accession>A0A9X2ES71</accession>
<feature type="non-terminal residue" evidence="1">
    <location>
        <position position="1"/>
    </location>
</feature>
<organism evidence="1 2">
    <name type="scientific">Microbulbifer okhotskensis</name>
    <dbReference type="NCBI Taxonomy" id="2926617"/>
    <lineage>
        <taxon>Bacteria</taxon>
        <taxon>Pseudomonadati</taxon>
        <taxon>Pseudomonadota</taxon>
        <taxon>Gammaproteobacteria</taxon>
        <taxon>Cellvibrionales</taxon>
        <taxon>Microbulbiferaceae</taxon>
        <taxon>Microbulbifer</taxon>
    </lineage>
</organism>
<evidence type="ECO:0000313" key="2">
    <source>
        <dbReference type="Proteomes" id="UP001139028"/>
    </source>
</evidence>
<reference evidence="1" key="1">
    <citation type="journal article" date="2022" name="Arch. Microbiol.">
        <title>Microbulbifer okhotskensis sp. nov., isolated from a deep bottom sediment of the Okhotsk Sea.</title>
        <authorList>
            <person name="Romanenko L."/>
            <person name="Kurilenko V."/>
            <person name="Otstavnykh N."/>
            <person name="Velansky P."/>
            <person name="Isaeva M."/>
            <person name="Mikhailov V."/>
        </authorList>
    </citation>
    <scope>NUCLEOTIDE SEQUENCE</scope>
    <source>
        <strain evidence="1">OS29</strain>
    </source>
</reference>
<dbReference type="EMBL" id="JALBWM010000201">
    <property type="protein sequence ID" value="MCO1336805.1"/>
    <property type="molecule type" value="Genomic_DNA"/>
</dbReference>
<proteinExistence type="predicted"/>
<protein>
    <submittedName>
        <fullName evidence="1">Uncharacterized protein</fullName>
    </submittedName>
</protein>
<sequence length="70" mass="7385">SGRGSYLFRPLKLSEVLPLCGSLESDVTIEFTNVCLANPVHTLLEIIHIVSPDAAGEAEGGAVNKCYGIV</sequence>
<keyword evidence="2" id="KW-1185">Reference proteome</keyword>
<dbReference type="AlphaFoldDB" id="A0A9X2ES71"/>
<comment type="caution">
    <text evidence="1">The sequence shown here is derived from an EMBL/GenBank/DDBJ whole genome shotgun (WGS) entry which is preliminary data.</text>
</comment>
<dbReference type="Proteomes" id="UP001139028">
    <property type="component" value="Unassembled WGS sequence"/>
</dbReference>